<evidence type="ECO:0000313" key="2">
    <source>
        <dbReference type="EMBL" id="RWA18247.1"/>
    </source>
</evidence>
<dbReference type="PANTHER" id="PTHR43245">
    <property type="entry name" value="BIFUNCTIONAL POLYMYXIN RESISTANCE PROTEIN ARNA"/>
    <property type="match status" value="1"/>
</dbReference>
<comment type="caution">
    <text evidence="2">The sequence shown here is derived from an EMBL/GenBank/DDBJ whole genome shotgun (WGS) entry which is preliminary data.</text>
</comment>
<dbReference type="Gene3D" id="3.40.50.720">
    <property type="entry name" value="NAD(P)-binding Rossmann-like Domain"/>
    <property type="match status" value="1"/>
</dbReference>
<dbReference type="PANTHER" id="PTHR43245:SF13">
    <property type="entry name" value="UDP-D-APIOSE_UDP-D-XYLOSE SYNTHASE 2"/>
    <property type="match status" value="1"/>
</dbReference>
<dbReference type="EMBL" id="ATDN01000025">
    <property type="protein sequence ID" value="RWA18247.1"/>
    <property type="molecule type" value="Genomic_DNA"/>
</dbReference>
<dbReference type="InterPro" id="IPR050177">
    <property type="entry name" value="Lipid_A_modif_metabolic_enz"/>
</dbReference>
<evidence type="ECO:0000259" key="1">
    <source>
        <dbReference type="Pfam" id="PF01370"/>
    </source>
</evidence>
<feature type="domain" description="NAD-dependent epimerase/dehydratase" evidence="1">
    <location>
        <begin position="6"/>
        <end position="251"/>
    </location>
</feature>
<protein>
    <recommendedName>
        <fullName evidence="1">NAD-dependent epimerase/dehydratase domain-containing protein</fullName>
    </recommendedName>
</protein>
<dbReference type="InterPro" id="IPR001509">
    <property type="entry name" value="Epimerase_deHydtase"/>
</dbReference>
<dbReference type="Gene3D" id="3.90.25.10">
    <property type="entry name" value="UDP-galactose 4-epimerase, domain 1"/>
    <property type="match status" value="1"/>
</dbReference>
<name>A0A439DR03_9MYCO</name>
<gene>
    <name evidence="2" type="ORF">MELE44368_23525</name>
</gene>
<reference evidence="2 3" key="1">
    <citation type="submission" date="2013-06" db="EMBL/GenBank/DDBJ databases">
        <title>The draft sequence of the Mycobacterium elephantis genome.</title>
        <authorList>
            <person name="Pettersson F.B."/>
            <person name="Das S."/>
            <person name="Dasgupta S."/>
            <person name="Bhattacharya A."/>
            <person name="Kirsebom L.A."/>
        </authorList>
    </citation>
    <scope>NUCLEOTIDE SEQUENCE [LARGE SCALE GENOMIC DNA]</scope>
    <source>
        <strain evidence="2 3">DSM 44368</strain>
    </source>
</reference>
<organism evidence="2 3">
    <name type="scientific">Mycolicibacterium elephantis DSM 44368</name>
    <dbReference type="NCBI Taxonomy" id="1335622"/>
    <lineage>
        <taxon>Bacteria</taxon>
        <taxon>Bacillati</taxon>
        <taxon>Actinomycetota</taxon>
        <taxon>Actinomycetes</taxon>
        <taxon>Mycobacteriales</taxon>
        <taxon>Mycobacteriaceae</taxon>
        <taxon>Mycolicibacterium</taxon>
    </lineage>
</organism>
<dbReference type="AlphaFoldDB" id="A0A439DR03"/>
<sequence>MLIMRALVTGAAGFIGSNLVDRLLADGHQVIGLDNLSTGHAENLDAAQRGYGHCSVGKFTFIRGDVTAQEFSGIVAATSPHVVFHLAAQADLQKSVTDPLYDARVNVLGTINVLEACRRADVPRVVYAASGGSRYGAPTLIPVSEQVSINPLSPYAAAKIAGELYAGVYAEMYGLSTVCLGLANVFGPRQDPDGEAGVIAIFCKALIEGSVPTVYGDGESTRDYVYVGDVVDAFVRAAAADSTVTGIVNVGTGLQTSVTKVHRLIAAAVGGAPPPRHAPARTGEVRAIALDNTRCRAELGWAPTVSIADGIKRTIHWLRSTSGPQAESLKAM</sequence>
<proteinExistence type="predicted"/>
<dbReference type="Pfam" id="PF01370">
    <property type="entry name" value="Epimerase"/>
    <property type="match status" value="1"/>
</dbReference>
<dbReference type="Proteomes" id="UP000287177">
    <property type="component" value="Unassembled WGS sequence"/>
</dbReference>
<dbReference type="SUPFAM" id="SSF51735">
    <property type="entry name" value="NAD(P)-binding Rossmann-fold domains"/>
    <property type="match status" value="1"/>
</dbReference>
<dbReference type="InterPro" id="IPR036291">
    <property type="entry name" value="NAD(P)-bd_dom_sf"/>
</dbReference>
<evidence type="ECO:0000313" key="3">
    <source>
        <dbReference type="Proteomes" id="UP000287177"/>
    </source>
</evidence>
<accession>A0A439DR03</accession>
<keyword evidence="3" id="KW-1185">Reference proteome</keyword>